<dbReference type="PANTHER" id="PTHR43298">
    <property type="entry name" value="MULTIDRUG RESISTANCE PROTEIN NORM-RELATED"/>
    <property type="match status" value="1"/>
</dbReference>
<dbReference type="RefSeq" id="WP_072586463.1">
    <property type="nucleotide sequence ID" value="NZ_CP013243.1"/>
</dbReference>
<accession>A0A1L3ND11</accession>
<sequence length="464" mass="51041">MKNKISTAEMMEKESISKVLLKLSVPAIIAMLINAIYNIVDTMFVGMLNNTSAIAAVSIVYPLFMFIGAIGVMFGAGGASYLSRLLGEKKKEEADKTLTSTIIIGCIFSLIFTVISIIFLDKFLLMYGATETIMPYAREYGYTIVLGAVFTIGTGIMSNTIRAEGNSKYSMIATCIGGVINIILDPIFMFKFGMGIKGAAVATVISQIVSFVFLLRYYYSKKSYIKLGIKFFKPTFNMFFEILKIGIPIFVTQVLASFALGFMNLGAKPYGDAAVAAMGIVFRVMSIGFYIVFGIGQGFQPVAGYNYGAKNFTRLKEAVKLSIKWSIISGIVISILFIVFAEGCMLIFTRDREVINIGIKAFRAASLLFPLFGYVNTYAVLYQALGKALGSFILSISRQGIFYIPLIFILPKFIGLEGVIFCQTAADGLAFIETFIMAIWLNKNLKKEMVEEPSLDSKKKVSSF</sequence>
<evidence type="ECO:0000256" key="11">
    <source>
        <dbReference type="ARBA" id="ARBA00023065"/>
    </source>
</evidence>
<gene>
    <name evidence="16" type="ORF">NPD5_3090</name>
</gene>
<dbReference type="NCBIfam" id="TIGR00797">
    <property type="entry name" value="matE"/>
    <property type="match status" value="1"/>
</dbReference>
<feature type="transmembrane region" description="Helical" evidence="15">
    <location>
        <begin position="196"/>
        <end position="219"/>
    </location>
</feature>
<evidence type="ECO:0000313" key="17">
    <source>
        <dbReference type="Proteomes" id="UP000182204"/>
    </source>
</evidence>
<keyword evidence="13" id="KW-0046">Antibiotic resistance</keyword>
<dbReference type="GO" id="GO:0006811">
    <property type="term" value="P:monoatomic ion transport"/>
    <property type="evidence" value="ECO:0007669"/>
    <property type="project" value="UniProtKB-KW"/>
</dbReference>
<evidence type="ECO:0000256" key="15">
    <source>
        <dbReference type="SAM" id="Phobius"/>
    </source>
</evidence>
<dbReference type="InterPro" id="IPR050222">
    <property type="entry name" value="MATE_MdtK"/>
</dbReference>
<dbReference type="STRING" id="413999.CBO2841"/>
<evidence type="ECO:0000256" key="14">
    <source>
        <dbReference type="ARBA" id="ARBA00031636"/>
    </source>
</evidence>
<dbReference type="Pfam" id="PF01554">
    <property type="entry name" value="MatE"/>
    <property type="match status" value="2"/>
</dbReference>
<feature type="transmembrane region" description="Helical" evidence="15">
    <location>
        <begin position="388"/>
        <end position="410"/>
    </location>
</feature>
<evidence type="ECO:0000256" key="5">
    <source>
        <dbReference type="ARBA" id="ARBA00022106"/>
    </source>
</evidence>
<dbReference type="GO" id="GO:0042910">
    <property type="term" value="F:xenobiotic transmembrane transporter activity"/>
    <property type="evidence" value="ECO:0007669"/>
    <property type="project" value="InterPro"/>
</dbReference>
<name>A0A1L3ND11_CLOSG</name>
<keyword evidence="9 15" id="KW-0812">Transmembrane</keyword>
<organism evidence="16 17">
    <name type="scientific">Clostridium sporogenes</name>
    <dbReference type="NCBI Taxonomy" id="1509"/>
    <lineage>
        <taxon>Bacteria</taxon>
        <taxon>Bacillati</taxon>
        <taxon>Bacillota</taxon>
        <taxon>Clostridia</taxon>
        <taxon>Eubacteriales</taxon>
        <taxon>Clostridiaceae</taxon>
        <taxon>Clostridium</taxon>
    </lineage>
</organism>
<evidence type="ECO:0000313" key="16">
    <source>
        <dbReference type="EMBL" id="APH14008.1"/>
    </source>
</evidence>
<evidence type="ECO:0000256" key="12">
    <source>
        <dbReference type="ARBA" id="ARBA00023136"/>
    </source>
</evidence>
<evidence type="ECO:0000256" key="2">
    <source>
        <dbReference type="ARBA" id="ARBA00004651"/>
    </source>
</evidence>
<dbReference type="AlphaFoldDB" id="A0A1L3ND11"/>
<feature type="transmembrane region" description="Helical" evidence="15">
    <location>
        <begin position="361"/>
        <end position="381"/>
    </location>
</feature>
<evidence type="ECO:0000256" key="8">
    <source>
        <dbReference type="ARBA" id="ARBA00022475"/>
    </source>
</evidence>
<dbReference type="GO" id="GO:0005886">
    <property type="term" value="C:plasma membrane"/>
    <property type="evidence" value="ECO:0007669"/>
    <property type="project" value="UniProtKB-SubCell"/>
</dbReference>
<keyword evidence="6" id="KW-0813">Transport</keyword>
<keyword evidence="10 15" id="KW-1133">Transmembrane helix</keyword>
<comment type="subcellular location">
    <subcellularLocation>
        <location evidence="2">Cell membrane</location>
        <topology evidence="2">Multi-pass membrane protein</topology>
    </subcellularLocation>
</comment>
<reference evidence="16 17" key="1">
    <citation type="submission" date="2015-11" db="EMBL/GenBank/DDBJ databases">
        <authorList>
            <person name="Hill K.K."/>
            <person name="Shirey T.B."/>
            <person name="Raphael B."/>
            <person name="Daligault H.E."/>
            <person name="Davenport K.W."/>
            <person name="Bruce D.C."/>
            <person name="Foley B.T."/>
            <person name="Johnson S.L."/>
        </authorList>
    </citation>
    <scope>NUCLEOTIDE SEQUENCE [LARGE SCALE GENOMIC DNA]</scope>
    <source>
        <strain evidence="16 17">CDC_1632</strain>
    </source>
</reference>
<evidence type="ECO:0000256" key="9">
    <source>
        <dbReference type="ARBA" id="ARBA00022692"/>
    </source>
</evidence>
<evidence type="ECO:0000256" key="13">
    <source>
        <dbReference type="ARBA" id="ARBA00023251"/>
    </source>
</evidence>
<feature type="transmembrane region" description="Helical" evidence="15">
    <location>
        <begin position="325"/>
        <end position="349"/>
    </location>
</feature>
<dbReference type="InterPro" id="IPR045070">
    <property type="entry name" value="MATE_MepA-like"/>
</dbReference>
<dbReference type="GO" id="GO:0046677">
    <property type="term" value="P:response to antibiotic"/>
    <property type="evidence" value="ECO:0007669"/>
    <property type="project" value="UniProtKB-KW"/>
</dbReference>
<feature type="transmembrane region" description="Helical" evidence="15">
    <location>
        <begin position="416"/>
        <end position="441"/>
    </location>
</feature>
<comment type="function">
    <text evidence="1">Multidrug efflux pump.</text>
</comment>
<evidence type="ECO:0000256" key="1">
    <source>
        <dbReference type="ARBA" id="ARBA00003408"/>
    </source>
</evidence>
<dbReference type="GO" id="GO:0015297">
    <property type="term" value="F:antiporter activity"/>
    <property type="evidence" value="ECO:0007669"/>
    <property type="project" value="UniProtKB-KW"/>
</dbReference>
<dbReference type="Proteomes" id="UP000182204">
    <property type="component" value="Chromosome"/>
</dbReference>
<dbReference type="EMBL" id="CP013243">
    <property type="protein sequence ID" value="APH14008.1"/>
    <property type="molecule type" value="Genomic_DNA"/>
</dbReference>
<dbReference type="CDD" id="cd13143">
    <property type="entry name" value="MATE_MepA_like"/>
    <property type="match status" value="1"/>
</dbReference>
<keyword evidence="12 15" id="KW-0472">Membrane</keyword>
<dbReference type="eggNOG" id="COG0534">
    <property type="taxonomic scope" value="Bacteria"/>
</dbReference>
<keyword evidence="8" id="KW-1003">Cell membrane</keyword>
<evidence type="ECO:0000256" key="10">
    <source>
        <dbReference type="ARBA" id="ARBA00022989"/>
    </source>
</evidence>
<feature type="transmembrane region" description="Helical" evidence="15">
    <location>
        <begin position="140"/>
        <end position="157"/>
    </location>
</feature>
<dbReference type="InterPro" id="IPR002528">
    <property type="entry name" value="MATE_fam"/>
</dbReference>
<comment type="similarity">
    <text evidence="3">Belongs to the multi antimicrobial extrusion (MATE) (TC 2.A.66.1) family. MepA subfamily.</text>
</comment>
<evidence type="ECO:0000256" key="7">
    <source>
        <dbReference type="ARBA" id="ARBA00022449"/>
    </source>
</evidence>
<evidence type="ECO:0000256" key="6">
    <source>
        <dbReference type="ARBA" id="ARBA00022448"/>
    </source>
</evidence>
<feature type="transmembrane region" description="Helical" evidence="15">
    <location>
        <begin position="274"/>
        <end position="293"/>
    </location>
</feature>
<feature type="transmembrane region" description="Helical" evidence="15">
    <location>
        <begin position="239"/>
        <end position="262"/>
    </location>
</feature>
<evidence type="ECO:0000256" key="4">
    <source>
        <dbReference type="ARBA" id="ARBA00020268"/>
    </source>
</evidence>
<keyword evidence="7" id="KW-0050">Antiport</keyword>
<dbReference type="PANTHER" id="PTHR43298:SF2">
    <property type="entry name" value="FMN_FAD EXPORTER YEEO-RELATED"/>
    <property type="match status" value="1"/>
</dbReference>
<dbReference type="InterPro" id="IPR048279">
    <property type="entry name" value="MdtK-like"/>
</dbReference>
<feature type="transmembrane region" description="Helical" evidence="15">
    <location>
        <begin position="20"/>
        <end position="40"/>
    </location>
</feature>
<proteinExistence type="inferred from homology"/>
<feature type="transmembrane region" description="Helical" evidence="15">
    <location>
        <begin position="169"/>
        <end position="190"/>
    </location>
</feature>
<protein>
    <recommendedName>
        <fullName evidence="5">Multidrug export protein MepA</fullName>
    </recommendedName>
    <alternativeName>
        <fullName evidence="14">Multidrug-efflux transporter</fullName>
    </alternativeName>
    <alternativeName>
        <fullName evidence="4">Probable multidrug resistance protein NorM</fullName>
    </alternativeName>
</protein>
<feature type="transmembrane region" description="Helical" evidence="15">
    <location>
        <begin position="97"/>
        <end position="120"/>
    </location>
</feature>
<feature type="transmembrane region" description="Helical" evidence="15">
    <location>
        <begin position="52"/>
        <end position="76"/>
    </location>
</feature>
<keyword evidence="11" id="KW-0406">Ion transport</keyword>
<dbReference type="PIRSF" id="PIRSF006603">
    <property type="entry name" value="DinF"/>
    <property type="match status" value="1"/>
</dbReference>
<evidence type="ECO:0000256" key="3">
    <source>
        <dbReference type="ARBA" id="ARBA00008417"/>
    </source>
</evidence>